<evidence type="ECO:0000313" key="3">
    <source>
        <dbReference type="EMBL" id="AAU44222.1"/>
    </source>
</evidence>
<keyword evidence="2" id="KW-0812">Transmembrane</keyword>
<dbReference type="InterPro" id="IPR004158">
    <property type="entry name" value="DUF247_pln"/>
</dbReference>
<feature type="transmembrane region" description="Helical" evidence="2">
    <location>
        <begin position="538"/>
        <end position="560"/>
    </location>
</feature>
<name>Q65XU0_ORYSJ</name>
<proteinExistence type="predicted"/>
<evidence type="ECO:0000313" key="4">
    <source>
        <dbReference type="Proteomes" id="UP000000763"/>
    </source>
</evidence>
<keyword evidence="2" id="KW-0472">Membrane</keyword>
<dbReference type="Pfam" id="PF03140">
    <property type="entry name" value="DUF247"/>
    <property type="match status" value="1"/>
</dbReference>
<feature type="compositionally biased region" description="Pro residues" evidence="1">
    <location>
        <begin position="11"/>
        <end position="20"/>
    </location>
</feature>
<gene>
    <name evidence="3" type="ORF">P0033D06.7</name>
</gene>
<dbReference type="PANTHER" id="PTHR31170:SF25">
    <property type="entry name" value="BNAA09G04570D PROTEIN"/>
    <property type="match status" value="1"/>
</dbReference>
<dbReference type="EMBL" id="AC079357">
    <property type="protein sequence ID" value="AAU44222.1"/>
    <property type="molecule type" value="Genomic_DNA"/>
</dbReference>
<sequence length="562" mass="64854">MGEEAAEQQTPAPPSPPPASSWPKEVRVDVIDGGGASSASKQPSSSFRLWRVPKHVRDINKEAYGPKFACIGPYHRRRRRRGGGDRDAEEEEEEERRLRVEKLKERYLDELLTDVVGPPHVDDHRAKRDEILLLCTCRLGEMLDSVRRYIYRFYAEDQEYLRGMTDEEMVRMLLLDGCFIIKHIYNFAIGYDDPELYATRWSPAQLRIDLGLLENQIPFFVLEEIFYHLTPQTFLGKITRRVAKDDDKTMRRRKRHKLIVMAMWYMLQDWFQLPTRESDDLYKLIAEEEVHHLLHLVHIAHLAKVDSAGPKSPPCEWQLCWQWPWHALQLLLCILPLFLVSLPLHMCRCCAAGGGEKTDPKANIASASQLRGLGVKIRMAKRDRGGILDVRLRKSLEIRLIPPELEVPALSVEEATAVLLQNLVAYEQQGTPARQGQDQQTQGRKGKDYFTTYAFLMYNLVSSTEDIAELQEKGVLLNNFGSHETIINYFKNLCRWNQRSKEDTPIGKVLDQLRVCSQYQLYRDWAEAKKYMDTPVKILALVVSTLLAISTILQTTTAFYPK</sequence>
<protein>
    <submittedName>
        <fullName evidence="3">Uncharacterized protein</fullName>
    </submittedName>
</protein>
<reference evidence="4" key="1">
    <citation type="journal article" date="2005" name="Nature">
        <title>The map-based sequence of the rice genome.</title>
        <authorList>
            <consortium name="International rice genome sequencing project (IRGSP)"/>
            <person name="Matsumoto T."/>
            <person name="Wu J."/>
            <person name="Kanamori H."/>
            <person name="Katayose Y."/>
            <person name="Fujisawa M."/>
            <person name="Namiki N."/>
            <person name="Mizuno H."/>
            <person name="Yamamoto K."/>
            <person name="Antonio B.A."/>
            <person name="Baba T."/>
            <person name="Sakata K."/>
            <person name="Nagamura Y."/>
            <person name="Aoki H."/>
            <person name="Arikawa K."/>
            <person name="Arita K."/>
            <person name="Bito T."/>
            <person name="Chiden Y."/>
            <person name="Fujitsuka N."/>
            <person name="Fukunaka R."/>
            <person name="Hamada M."/>
            <person name="Harada C."/>
            <person name="Hayashi A."/>
            <person name="Hijishita S."/>
            <person name="Honda M."/>
            <person name="Hosokawa S."/>
            <person name="Ichikawa Y."/>
            <person name="Idonuma A."/>
            <person name="Iijima M."/>
            <person name="Ikeda M."/>
            <person name="Ikeno M."/>
            <person name="Ito K."/>
            <person name="Ito S."/>
            <person name="Ito T."/>
            <person name="Ito Y."/>
            <person name="Ito Y."/>
            <person name="Iwabuchi A."/>
            <person name="Kamiya K."/>
            <person name="Karasawa W."/>
            <person name="Kurita K."/>
            <person name="Katagiri S."/>
            <person name="Kikuta A."/>
            <person name="Kobayashi H."/>
            <person name="Kobayashi N."/>
            <person name="Machita K."/>
            <person name="Maehara T."/>
            <person name="Masukawa M."/>
            <person name="Mizubayashi T."/>
            <person name="Mukai Y."/>
            <person name="Nagasaki H."/>
            <person name="Nagata Y."/>
            <person name="Naito S."/>
            <person name="Nakashima M."/>
            <person name="Nakama Y."/>
            <person name="Nakamichi Y."/>
            <person name="Nakamura M."/>
            <person name="Meguro A."/>
            <person name="Negishi M."/>
            <person name="Ohta I."/>
            <person name="Ohta T."/>
            <person name="Okamoto M."/>
            <person name="Ono N."/>
            <person name="Saji S."/>
            <person name="Sakaguchi M."/>
            <person name="Sakai K."/>
            <person name="Shibata M."/>
            <person name="Shimokawa T."/>
            <person name="Song J."/>
            <person name="Takazaki Y."/>
            <person name="Terasawa K."/>
            <person name="Tsugane M."/>
            <person name="Tsuji K."/>
            <person name="Ueda S."/>
            <person name="Waki K."/>
            <person name="Yamagata H."/>
            <person name="Yamamoto M."/>
            <person name="Yamamoto S."/>
            <person name="Yamane H."/>
            <person name="Yoshiki S."/>
            <person name="Yoshihara R."/>
            <person name="Yukawa K."/>
            <person name="Zhong H."/>
            <person name="Yano M."/>
            <person name="Yuan Q."/>
            <person name="Ouyang S."/>
            <person name="Liu J."/>
            <person name="Jones K.M."/>
            <person name="Gansberger K."/>
            <person name="Moffat K."/>
            <person name="Hill J."/>
            <person name="Bera J."/>
            <person name="Fadrosh D."/>
            <person name="Jin S."/>
            <person name="Johri S."/>
            <person name="Kim M."/>
            <person name="Overton L."/>
            <person name="Reardon M."/>
            <person name="Tsitrin T."/>
            <person name="Vuong H."/>
            <person name="Weaver B."/>
            <person name="Ciecko A."/>
            <person name="Tallon L."/>
            <person name="Jackson J."/>
            <person name="Pai G."/>
            <person name="Aken S.V."/>
            <person name="Utterback T."/>
            <person name="Reidmuller S."/>
            <person name="Feldblyum T."/>
            <person name="Hsiao J."/>
            <person name="Zismann V."/>
            <person name="Iobst S."/>
            <person name="de Vazeille A.R."/>
            <person name="Buell C.R."/>
            <person name="Ying K."/>
            <person name="Li Y."/>
            <person name="Lu T."/>
            <person name="Huang Y."/>
            <person name="Zhao Q."/>
            <person name="Feng Q."/>
            <person name="Zhang L."/>
            <person name="Zhu J."/>
            <person name="Weng Q."/>
            <person name="Mu J."/>
            <person name="Lu Y."/>
            <person name="Fan D."/>
            <person name="Liu Y."/>
            <person name="Guan J."/>
            <person name="Zhang Y."/>
            <person name="Yu S."/>
            <person name="Liu X."/>
            <person name="Zhang Y."/>
            <person name="Hong G."/>
            <person name="Han B."/>
            <person name="Choisne N."/>
            <person name="Demange N."/>
            <person name="Orjeda G."/>
            <person name="Samain S."/>
            <person name="Cattolico L."/>
            <person name="Pelletier E."/>
            <person name="Couloux A."/>
            <person name="Segurens B."/>
            <person name="Wincker P."/>
            <person name="D'Hont A."/>
            <person name="Scarpelli C."/>
            <person name="Weissenbach J."/>
            <person name="Salanoubat M."/>
            <person name="Quetier F."/>
            <person name="Yu Y."/>
            <person name="Kim H.R."/>
            <person name="Rambo T."/>
            <person name="Currie J."/>
            <person name="Collura K."/>
            <person name="Luo M."/>
            <person name="Yang T."/>
            <person name="Ammiraju J.S.S."/>
            <person name="Engler F."/>
            <person name="Soderlund C."/>
            <person name="Wing R.A."/>
            <person name="Palmer L.E."/>
            <person name="de la Bastide M."/>
            <person name="Spiegel L."/>
            <person name="Nascimento L."/>
            <person name="Zutavern T."/>
            <person name="O'Shaughnessy A."/>
            <person name="Dike S."/>
            <person name="Dedhia N."/>
            <person name="Preston R."/>
            <person name="Balija V."/>
            <person name="McCombie W.R."/>
            <person name="Chow T."/>
            <person name="Chen H."/>
            <person name="Chung M."/>
            <person name="Chen C."/>
            <person name="Shaw J."/>
            <person name="Wu H."/>
            <person name="Hsiao K."/>
            <person name="Chao Y."/>
            <person name="Chu M."/>
            <person name="Cheng C."/>
            <person name="Hour A."/>
            <person name="Lee P."/>
            <person name="Lin S."/>
            <person name="Lin Y."/>
            <person name="Liou J."/>
            <person name="Liu S."/>
            <person name="Hsing Y."/>
            <person name="Raghuvanshi S."/>
            <person name="Mohanty A."/>
            <person name="Bharti A.K."/>
            <person name="Gaur A."/>
            <person name="Gupta V."/>
            <person name="Kumar D."/>
            <person name="Ravi V."/>
            <person name="Vij S."/>
            <person name="Kapur A."/>
            <person name="Khurana P."/>
            <person name="Khurana P."/>
            <person name="Khurana J.P."/>
            <person name="Tyagi A.K."/>
            <person name="Gaikwad K."/>
            <person name="Singh A."/>
            <person name="Dalal V."/>
            <person name="Srivastava S."/>
            <person name="Dixit A."/>
            <person name="Pal A.K."/>
            <person name="Ghazi I.A."/>
            <person name="Yadav M."/>
            <person name="Pandit A."/>
            <person name="Bhargava A."/>
            <person name="Sureshbabu K."/>
            <person name="Batra K."/>
            <person name="Sharma T.R."/>
            <person name="Mohapatra T."/>
            <person name="Singh N.K."/>
            <person name="Messing J."/>
            <person name="Nelson A.B."/>
            <person name="Fuks G."/>
            <person name="Kavchok S."/>
            <person name="Keizer G."/>
            <person name="Linton E."/>
            <person name="Llaca V."/>
            <person name="Song R."/>
            <person name="Tanyolac B."/>
            <person name="Young S."/>
            <person name="Ho-Il K."/>
            <person name="Hahn J.H."/>
            <person name="Sangsakoo G."/>
            <person name="Vanavichit A."/>
            <person name="de Mattos Luiz.A.T."/>
            <person name="Zimmer P.D."/>
            <person name="Malone G."/>
            <person name="Dellagostin O."/>
            <person name="de Oliveira A.C."/>
            <person name="Bevan M."/>
            <person name="Bancroft I."/>
            <person name="Minx P."/>
            <person name="Cordum H."/>
            <person name="Wilson R."/>
            <person name="Cheng Z."/>
            <person name="Jin W."/>
            <person name="Jiang J."/>
            <person name="Leong S.A."/>
            <person name="Iwama H."/>
            <person name="Gojobori T."/>
            <person name="Itoh T."/>
            <person name="Niimura Y."/>
            <person name="Fujii Y."/>
            <person name="Habara T."/>
            <person name="Sakai H."/>
            <person name="Sato Y."/>
            <person name="Wilson G."/>
            <person name="Kumar K."/>
            <person name="McCouch S."/>
            <person name="Juretic N."/>
            <person name="Hoen D."/>
            <person name="Wright S."/>
            <person name="Bruskiewich R."/>
            <person name="Bureau T."/>
            <person name="Miyao A."/>
            <person name="Hirochika H."/>
            <person name="Nishikawa T."/>
            <person name="Kadowaki K."/>
            <person name="Sugiura M."/>
            <person name="Burr B."/>
            <person name="Sasaki T."/>
        </authorList>
    </citation>
    <scope>NUCLEOTIDE SEQUENCE [LARGE SCALE GENOMIC DNA]</scope>
    <source>
        <strain evidence="4">cv. Nipponbare</strain>
    </source>
</reference>
<keyword evidence="2" id="KW-1133">Transmembrane helix</keyword>
<dbReference type="AlphaFoldDB" id="Q65XU0"/>
<dbReference type="PANTHER" id="PTHR31170">
    <property type="entry name" value="BNAC04G53230D PROTEIN"/>
    <property type="match status" value="1"/>
</dbReference>
<evidence type="ECO:0000256" key="2">
    <source>
        <dbReference type="SAM" id="Phobius"/>
    </source>
</evidence>
<evidence type="ECO:0000256" key="1">
    <source>
        <dbReference type="SAM" id="MobiDB-lite"/>
    </source>
</evidence>
<reference evidence="4" key="2">
    <citation type="journal article" date="2008" name="Nucleic Acids Res.">
        <title>The rice annotation project database (RAP-DB): 2008 update.</title>
        <authorList>
            <consortium name="The rice annotation project (RAP)"/>
        </authorList>
    </citation>
    <scope>GENOME REANNOTATION</scope>
    <source>
        <strain evidence="4">cv. Nipponbare</strain>
    </source>
</reference>
<organism evidence="3 4">
    <name type="scientific">Oryza sativa subsp. japonica</name>
    <name type="common">Rice</name>
    <dbReference type="NCBI Taxonomy" id="39947"/>
    <lineage>
        <taxon>Eukaryota</taxon>
        <taxon>Viridiplantae</taxon>
        <taxon>Streptophyta</taxon>
        <taxon>Embryophyta</taxon>
        <taxon>Tracheophyta</taxon>
        <taxon>Spermatophyta</taxon>
        <taxon>Magnoliopsida</taxon>
        <taxon>Liliopsida</taxon>
        <taxon>Poales</taxon>
        <taxon>Poaceae</taxon>
        <taxon>BOP clade</taxon>
        <taxon>Oryzoideae</taxon>
        <taxon>Oryzeae</taxon>
        <taxon>Oryzinae</taxon>
        <taxon>Oryza</taxon>
        <taxon>Oryza sativa</taxon>
    </lineage>
</organism>
<accession>Q65XU0</accession>
<dbReference type="Proteomes" id="UP000000763">
    <property type="component" value="Chromosome 5"/>
</dbReference>
<feature type="region of interest" description="Disordered" evidence="1">
    <location>
        <begin position="1"/>
        <end position="25"/>
    </location>
</feature>